<dbReference type="PANTHER" id="PTHR33499">
    <property type="entry name" value="OS12G0282400 PROTEIN-RELATED"/>
    <property type="match status" value="1"/>
</dbReference>
<keyword evidence="1" id="KW-0175">Coiled coil</keyword>
<sequence>MIENISFYILQAQLEEIVNAEPSLSSIEIVEKCFGPQNRSHVVAFGGGVKMKYLKGGTSSKAKLLSTLCSTQKGNKYLNEENKSLNDRLSTLEDEMNEIRKMKEFFAAQQQQ</sequence>
<accession>A0A2G2Y9D1</accession>
<feature type="coiled-coil region" evidence="1">
    <location>
        <begin position="75"/>
        <end position="109"/>
    </location>
</feature>
<comment type="caution">
    <text evidence="2">The sequence shown here is derived from an EMBL/GenBank/DDBJ whole genome shotgun (WGS) entry which is preliminary data.</text>
</comment>
<reference evidence="2 3" key="2">
    <citation type="journal article" date="2017" name="Genome Biol.">
        <title>New reference genome sequences of hot pepper reveal the massive evolution of plant disease-resistance genes by retroduplication.</title>
        <authorList>
            <person name="Kim S."/>
            <person name="Park J."/>
            <person name="Yeom S.I."/>
            <person name="Kim Y.M."/>
            <person name="Seo E."/>
            <person name="Kim K.T."/>
            <person name="Kim M.S."/>
            <person name="Lee J.M."/>
            <person name="Cheong K."/>
            <person name="Shin H.S."/>
            <person name="Kim S.B."/>
            <person name="Han K."/>
            <person name="Lee J."/>
            <person name="Park M."/>
            <person name="Lee H.A."/>
            <person name="Lee H.Y."/>
            <person name="Lee Y."/>
            <person name="Oh S."/>
            <person name="Lee J.H."/>
            <person name="Choi E."/>
            <person name="Choi E."/>
            <person name="Lee S.E."/>
            <person name="Jeon J."/>
            <person name="Kim H."/>
            <person name="Choi G."/>
            <person name="Song H."/>
            <person name="Lee J."/>
            <person name="Lee S.C."/>
            <person name="Kwon J.K."/>
            <person name="Lee H.Y."/>
            <person name="Koo N."/>
            <person name="Hong Y."/>
            <person name="Kim R.W."/>
            <person name="Kang W.H."/>
            <person name="Huh J.H."/>
            <person name="Kang B.C."/>
            <person name="Yang T.J."/>
            <person name="Lee Y.H."/>
            <person name="Bennetzen J.L."/>
            <person name="Choi D."/>
        </authorList>
    </citation>
    <scope>NUCLEOTIDE SEQUENCE [LARGE SCALE GENOMIC DNA]</scope>
    <source>
        <strain evidence="3">cv. CM334</strain>
    </source>
</reference>
<evidence type="ECO:0000256" key="1">
    <source>
        <dbReference type="SAM" id="Coils"/>
    </source>
</evidence>
<gene>
    <name evidence="2" type="ORF">T459_30749</name>
</gene>
<evidence type="ECO:0000313" key="3">
    <source>
        <dbReference type="Proteomes" id="UP000222542"/>
    </source>
</evidence>
<keyword evidence="3" id="KW-1185">Reference proteome</keyword>
<reference evidence="2 3" key="1">
    <citation type="journal article" date="2014" name="Nat. Genet.">
        <title>Genome sequence of the hot pepper provides insights into the evolution of pungency in Capsicum species.</title>
        <authorList>
            <person name="Kim S."/>
            <person name="Park M."/>
            <person name="Yeom S.I."/>
            <person name="Kim Y.M."/>
            <person name="Lee J.M."/>
            <person name="Lee H.A."/>
            <person name="Seo E."/>
            <person name="Choi J."/>
            <person name="Cheong K."/>
            <person name="Kim K.T."/>
            <person name="Jung K."/>
            <person name="Lee G.W."/>
            <person name="Oh S.K."/>
            <person name="Bae C."/>
            <person name="Kim S.B."/>
            <person name="Lee H.Y."/>
            <person name="Kim S.Y."/>
            <person name="Kim M.S."/>
            <person name="Kang B.C."/>
            <person name="Jo Y.D."/>
            <person name="Yang H.B."/>
            <person name="Jeong H.J."/>
            <person name="Kang W.H."/>
            <person name="Kwon J.K."/>
            <person name="Shin C."/>
            <person name="Lim J.Y."/>
            <person name="Park J.H."/>
            <person name="Huh J.H."/>
            <person name="Kim J.S."/>
            <person name="Kim B.D."/>
            <person name="Cohen O."/>
            <person name="Paran I."/>
            <person name="Suh M.C."/>
            <person name="Lee S.B."/>
            <person name="Kim Y.K."/>
            <person name="Shin Y."/>
            <person name="Noh S.J."/>
            <person name="Park J."/>
            <person name="Seo Y.S."/>
            <person name="Kwon S.Y."/>
            <person name="Kim H.A."/>
            <person name="Park J.M."/>
            <person name="Kim H.J."/>
            <person name="Choi S.B."/>
            <person name="Bosland P.W."/>
            <person name="Reeves G."/>
            <person name="Jo S.H."/>
            <person name="Lee B.W."/>
            <person name="Cho H.T."/>
            <person name="Choi H.S."/>
            <person name="Lee M.S."/>
            <person name="Yu Y."/>
            <person name="Do Choi Y."/>
            <person name="Park B.S."/>
            <person name="van Deynze A."/>
            <person name="Ashrafi H."/>
            <person name="Hill T."/>
            <person name="Kim W.T."/>
            <person name="Pai H.S."/>
            <person name="Ahn H.K."/>
            <person name="Yeam I."/>
            <person name="Giovannoni J.J."/>
            <person name="Rose J.K."/>
            <person name="Sorensen I."/>
            <person name="Lee S.J."/>
            <person name="Kim R.W."/>
            <person name="Choi I.Y."/>
            <person name="Choi B.S."/>
            <person name="Lim J.S."/>
            <person name="Lee Y.H."/>
            <person name="Choi D."/>
        </authorList>
    </citation>
    <scope>NUCLEOTIDE SEQUENCE [LARGE SCALE GENOMIC DNA]</scope>
    <source>
        <strain evidence="3">cv. CM334</strain>
    </source>
</reference>
<dbReference type="PANTHER" id="PTHR33499:SF42">
    <property type="entry name" value="TRANSPOSON PROTEIN, CACTA, EN_SPM SUB-CLASS"/>
    <property type="match status" value="1"/>
</dbReference>
<organism evidence="2 3">
    <name type="scientific">Capsicum annuum</name>
    <name type="common">Capsicum pepper</name>
    <dbReference type="NCBI Taxonomy" id="4072"/>
    <lineage>
        <taxon>Eukaryota</taxon>
        <taxon>Viridiplantae</taxon>
        <taxon>Streptophyta</taxon>
        <taxon>Embryophyta</taxon>
        <taxon>Tracheophyta</taxon>
        <taxon>Spermatophyta</taxon>
        <taxon>Magnoliopsida</taxon>
        <taxon>eudicotyledons</taxon>
        <taxon>Gunneridae</taxon>
        <taxon>Pentapetalae</taxon>
        <taxon>asterids</taxon>
        <taxon>lamiids</taxon>
        <taxon>Solanales</taxon>
        <taxon>Solanaceae</taxon>
        <taxon>Solanoideae</taxon>
        <taxon>Capsiceae</taxon>
        <taxon>Capsicum</taxon>
    </lineage>
</organism>
<evidence type="ECO:0000313" key="2">
    <source>
        <dbReference type="EMBL" id="PHT66324.1"/>
    </source>
</evidence>
<dbReference type="Gramene" id="PHT66324">
    <property type="protein sequence ID" value="PHT66324"/>
    <property type="gene ID" value="T459_30749"/>
</dbReference>
<dbReference type="EMBL" id="AYRZ02000012">
    <property type="protein sequence ID" value="PHT66324.1"/>
    <property type="molecule type" value="Genomic_DNA"/>
</dbReference>
<dbReference type="OMA" id="VEPYLPC"/>
<protein>
    <submittedName>
        <fullName evidence="2">Uncharacterized protein</fullName>
    </submittedName>
</protein>
<proteinExistence type="predicted"/>
<dbReference type="Proteomes" id="UP000222542">
    <property type="component" value="Unassembled WGS sequence"/>
</dbReference>
<name>A0A2G2Y9D1_CAPAN</name>
<dbReference type="AlphaFoldDB" id="A0A2G2Y9D1"/>